<feature type="region of interest" description="Disordered" evidence="1">
    <location>
        <begin position="241"/>
        <end position="263"/>
    </location>
</feature>
<organism evidence="2 3">
    <name type="scientific">Lophium mytilinum</name>
    <dbReference type="NCBI Taxonomy" id="390894"/>
    <lineage>
        <taxon>Eukaryota</taxon>
        <taxon>Fungi</taxon>
        <taxon>Dikarya</taxon>
        <taxon>Ascomycota</taxon>
        <taxon>Pezizomycotina</taxon>
        <taxon>Dothideomycetes</taxon>
        <taxon>Pleosporomycetidae</taxon>
        <taxon>Mytilinidiales</taxon>
        <taxon>Mytilinidiaceae</taxon>
        <taxon>Lophium</taxon>
    </lineage>
</organism>
<evidence type="ECO:0000313" key="3">
    <source>
        <dbReference type="Proteomes" id="UP000799750"/>
    </source>
</evidence>
<name>A0A6A6R8X7_9PEZI</name>
<dbReference type="EMBL" id="MU004184">
    <property type="protein sequence ID" value="KAF2499897.1"/>
    <property type="molecule type" value="Genomic_DNA"/>
</dbReference>
<evidence type="ECO:0000313" key="2">
    <source>
        <dbReference type="EMBL" id="KAF2499897.1"/>
    </source>
</evidence>
<proteinExistence type="predicted"/>
<sequence>MPRKTRGKRRPRREQHVEAVEKISEHASTHTPRASDSASPLERIPLPIPEFQSKGRQWVTLSRGTGNAAYTTEIAFNTDVDILHVHSHLSGSPLQPGQRLHDVSSKLASLTAILTDQQLRSVKHIAFSCLPTNRRMGSKRERQSVEAELEKFKNLSSIRPVVLYLPEAVAGKYKNRKAIGLAVKNLFEHFVREISAKRKNGLEWKRPYVQACIREMALQDVDDEAEVPGNSTVEDEQKAYMTTVSEDEEQLSVNKETEGQENV</sequence>
<reference evidence="2" key="1">
    <citation type="journal article" date="2020" name="Stud. Mycol.">
        <title>101 Dothideomycetes genomes: a test case for predicting lifestyles and emergence of pathogens.</title>
        <authorList>
            <person name="Haridas S."/>
            <person name="Albert R."/>
            <person name="Binder M."/>
            <person name="Bloem J."/>
            <person name="Labutti K."/>
            <person name="Salamov A."/>
            <person name="Andreopoulos B."/>
            <person name="Baker S."/>
            <person name="Barry K."/>
            <person name="Bills G."/>
            <person name="Bluhm B."/>
            <person name="Cannon C."/>
            <person name="Castanera R."/>
            <person name="Culley D."/>
            <person name="Daum C."/>
            <person name="Ezra D."/>
            <person name="Gonzalez J."/>
            <person name="Henrissat B."/>
            <person name="Kuo A."/>
            <person name="Liang C."/>
            <person name="Lipzen A."/>
            <person name="Lutzoni F."/>
            <person name="Magnuson J."/>
            <person name="Mondo S."/>
            <person name="Nolan M."/>
            <person name="Ohm R."/>
            <person name="Pangilinan J."/>
            <person name="Park H.-J."/>
            <person name="Ramirez L."/>
            <person name="Alfaro M."/>
            <person name="Sun H."/>
            <person name="Tritt A."/>
            <person name="Yoshinaga Y."/>
            <person name="Zwiers L.-H."/>
            <person name="Turgeon B."/>
            <person name="Goodwin S."/>
            <person name="Spatafora J."/>
            <person name="Crous P."/>
            <person name="Grigoriev I."/>
        </authorList>
    </citation>
    <scope>NUCLEOTIDE SEQUENCE</scope>
    <source>
        <strain evidence="2">CBS 269.34</strain>
    </source>
</reference>
<protein>
    <submittedName>
        <fullName evidence="2">Uncharacterized protein</fullName>
    </submittedName>
</protein>
<evidence type="ECO:0000256" key="1">
    <source>
        <dbReference type="SAM" id="MobiDB-lite"/>
    </source>
</evidence>
<feature type="compositionally biased region" description="Basic and acidic residues" evidence="1">
    <location>
        <begin position="14"/>
        <end position="28"/>
    </location>
</feature>
<gene>
    <name evidence="2" type="ORF">BU16DRAFT_558186</name>
</gene>
<feature type="region of interest" description="Disordered" evidence="1">
    <location>
        <begin position="1"/>
        <end position="42"/>
    </location>
</feature>
<dbReference type="Proteomes" id="UP000799750">
    <property type="component" value="Unassembled WGS sequence"/>
</dbReference>
<feature type="compositionally biased region" description="Basic residues" evidence="1">
    <location>
        <begin position="1"/>
        <end position="13"/>
    </location>
</feature>
<dbReference type="AlphaFoldDB" id="A0A6A6R8X7"/>
<keyword evidence="3" id="KW-1185">Reference proteome</keyword>
<accession>A0A6A6R8X7</accession>
<feature type="compositionally biased region" description="Polar residues" evidence="1">
    <location>
        <begin position="29"/>
        <end position="38"/>
    </location>
</feature>